<evidence type="ECO:0008006" key="6">
    <source>
        <dbReference type="Google" id="ProtNLM"/>
    </source>
</evidence>
<dbReference type="Proteomes" id="UP000240400">
    <property type="component" value="Unassembled WGS sequence"/>
</dbReference>
<evidence type="ECO:0000313" key="3">
    <source>
        <dbReference type="EMBL" id="SUM54923.1"/>
    </source>
</evidence>
<feature type="transmembrane region" description="Helical" evidence="1">
    <location>
        <begin position="58"/>
        <end position="84"/>
    </location>
</feature>
<feature type="transmembrane region" description="Helical" evidence="1">
    <location>
        <begin position="31"/>
        <end position="52"/>
    </location>
</feature>
<organism evidence="2 4">
    <name type="scientific">Staphylococcus nepalensis</name>
    <dbReference type="NCBI Taxonomy" id="214473"/>
    <lineage>
        <taxon>Bacteria</taxon>
        <taxon>Bacillati</taxon>
        <taxon>Bacillota</taxon>
        <taxon>Bacilli</taxon>
        <taxon>Bacillales</taxon>
        <taxon>Staphylococcaceae</taxon>
        <taxon>Staphylococcus</taxon>
    </lineage>
</organism>
<evidence type="ECO:0000313" key="4">
    <source>
        <dbReference type="Proteomes" id="UP000240400"/>
    </source>
</evidence>
<evidence type="ECO:0000313" key="5">
    <source>
        <dbReference type="Proteomes" id="UP000254412"/>
    </source>
</evidence>
<feature type="transmembrane region" description="Helical" evidence="1">
    <location>
        <begin position="6"/>
        <end position="22"/>
    </location>
</feature>
<dbReference type="EMBL" id="PZHR01000032">
    <property type="protein sequence ID" value="PTK58977.1"/>
    <property type="molecule type" value="Genomic_DNA"/>
</dbReference>
<accession>A0A291JJ50</accession>
<protein>
    <recommendedName>
        <fullName evidence="6">YesK-like protein</fullName>
    </recommendedName>
</protein>
<name>A0A291JJ50_9STAP</name>
<evidence type="ECO:0000313" key="2">
    <source>
        <dbReference type="EMBL" id="PTK58977.1"/>
    </source>
</evidence>
<sequence length="91" mass="10416">MESILLVALLLPIIYLMQIIKMKQIIRMKHVYVTVIVSTIGVTISTLILNMVKDYNTSYFIVLLSGIIVGVVWALLLCGCYYCYQVLTNRR</sequence>
<reference evidence="2" key="2">
    <citation type="submission" date="2018-03" db="EMBL/GenBank/DDBJ databases">
        <authorList>
            <person name="Keele B.F."/>
        </authorList>
    </citation>
    <scope>NUCLEOTIDE SEQUENCE</scope>
    <source>
        <strain evidence="2">SNUC 4337</strain>
    </source>
</reference>
<dbReference type="KEGG" id="snl:BJD96_06115"/>
<keyword evidence="1" id="KW-0472">Membrane</keyword>
<dbReference type="AlphaFoldDB" id="A0A291JJ50"/>
<reference evidence="3 5" key="3">
    <citation type="submission" date="2018-06" db="EMBL/GenBank/DDBJ databases">
        <authorList>
            <consortium name="Pathogen Informatics"/>
            <person name="Doyle S."/>
        </authorList>
    </citation>
    <scope>NUCLEOTIDE SEQUENCE [LARGE SCALE GENOMIC DNA]</scope>
    <source>
        <strain evidence="3 5">NCTC13834</strain>
    </source>
</reference>
<evidence type="ECO:0000256" key="1">
    <source>
        <dbReference type="SAM" id="Phobius"/>
    </source>
</evidence>
<proteinExistence type="predicted"/>
<reference evidence="2 4" key="1">
    <citation type="journal article" date="2016" name="Front. Microbiol.">
        <title>Comprehensive Phylogenetic Analysis of Bovine Non-aureus Staphylococci Species Based on Whole-Genome Sequencing.</title>
        <authorList>
            <person name="Naushad S."/>
            <person name="Barkema H.W."/>
            <person name="Luby C."/>
            <person name="Condas L.A."/>
            <person name="Nobrega D.B."/>
            <person name="Carson D.A."/>
            <person name="De Buck J."/>
        </authorList>
    </citation>
    <scope>NUCLEOTIDE SEQUENCE [LARGE SCALE GENOMIC DNA]</scope>
    <source>
        <strain evidence="2 4">SNUC 4337</strain>
    </source>
</reference>
<dbReference type="RefSeq" id="WP_096809296.1">
    <property type="nucleotide sequence ID" value="NZ_BMCF01000002.1"/>
</dbReference>
<dbReference type="Proteomes" id="UP000254412">
    <property type="component" value="Unassembled WGS sequence"/>
</dbReference>
<keyword evidence="1" id="KW-0812">Transmembrane</keyword>
<dbReference type="GeneID" id="66776668"/>
<gene>
    <name evidence="2" type="ORF">BUZ61_07250</name>
    <name evidence="3" type="ORF">NCTC13834_01274</name>
</gene>
<dbReference type="EMBL" id="UHDS01000001">
    <property type="protein sequence ID" value="SUM54923.1"/>
    <property type="molecule type" value="Genomic_DNA"/>
</dbReference>
<keyword evidence="1" id="KW-1133">Transmembrane helix</keyword>